<accession>A0A4V2XAD0</accession>
<evidence type="ECO:0000313" key="3">
    <source>
        <dbReference type="Proteomes" id="UP000295254"/>
    </source>
</evidence>
<dbReference type="RefSeq" id="WP_132680106.1">
    <property type="nucleotide sequence ID" value="NZ_LT629803.1"/>
</dbReference>
<proteinExistence type="predicted"/>
<protein>
    <submittedName>
        <fullName evidence="2">Uncharacterized protein</fullName>
    </submittedName>
</protein>
<keyword evidence="1" id="KW-0812">Transmembrane</keyword>
<keyword evidence="3" id="KW-1185">Reference proteome</keyword>
<name>A0A4V2XAD0_PSEVA</name>
<dbReference type="Proteomes" id="UP000295254">
    <property type="component" value="Unassembled WGS sequence"/>
</dbReference>
<dbReference type="EMBL" id="RRZK01000005">
    <property type="protein sequence ID" value="TDB67165.1"/>
    <property type="molecule type" value="Genomic_DNA"/>
</dbReference>
<dbReference type="AlphaFoldDB" id="A0A4V2XAD0"/>
<reference evidence="3" key="1">
    <citation type="journal article" date="2019" name="bioRxiv">
        <title>Bacterially produced spermidine induces plant systemic susceptibility to pathogens.</title>
        <authorList>
            <person name="Melnyk R.A."/>
            <person name="Beskrovnaya P.A."/>
            <person name="Liu Z."/>
            <person name="Song Y."/>
            <person name="Haney C.H."/>
        </authorList>
    </citation>
    <scope>NUCLEOTIDE SEQUENCE [LARGE SCALE GENOMIC DNA]</scope>
    <source>
        <strain evidence="3">Dha-51</strain>
    </source>
</reference>
<keyword evidence="1" id="KW-1133">Transmembrane helix</keyword>
<evidence type="ECO:0000313" key="2">
    <source>
        <dbReference type="EMBL" id="TDB67165.1"/>
    </source>
</evidence>
<organism evidence="2 3">
    <name type="scientific">Pseudomonas vancouverensis</name>
    <dbReference type="NCBI Taxonomy" id="95300"/>
    <lineage>
        <taxon>Bacteria</taxon>
        <taxon>Pseudomonadati</taxon>
        <taxon>Pseudomonadota</taxon>
        <taxon>Gammaproteobacteria</taxon>
        <taxon>Pseudomonadales</taxon>
        <taxon>Pseudomonadaceae</taxon>
        <taxon>Pseudomonas</taxon>
    </lineage>
</organism>
<comment type="caution">
    <text evidence="2">The sequence shown here is derived from an EMBL/GenBank/DDBJ whole genome shotgun (WGS) entry which is preliminary data.</text>
</comment>
<evidence type="ECO:0000256" key="1">
    <source>
        <dbReference type="SAM" id="Phobius"/>
    </source>
</evidence>
<feature type="transmembrane region" description="Helical" evidence="1">
    <location>
        <begin position="16"/>
        <end position="36"/>
    </location>
</feature>
<gene>
    <name evidence="2" type="ORF">EIY72_03700</name>
</gene>
<sequence>MSWETVSCWIESHPGLASWVQAVGSILAILAAIWIANRDSRFRRNADREARLGALVRAITAVTDAKKRVVAGFEGMKEIGPSRELVAAIKSDLQKSEEHLKEAMSIHGVDSEIYVHLYDARIAVESSAQMLYLVSSGGTTGEITLAGLDAALDSLKKMQIAKG</sequence>
<dbReference type="OrthoDB" id="7033785at2"/>
<keyword evidence="1" id="KW-0472">Membrane</keyword>